<feature type="compositionally biased region" description="Low complexity" evidence="2">
    <location>
        <begin position="790"/>
        <end position="802"/>
    </location>
</feature>
<dbReference type="GeneID" id="40307782"/>
<dbReference type="AlphaFoldDB" id="A0A2A9LZY2"/>
<feature type="compositionally biased region" description="Basic and acidic residues" evidence="2">
    <location>
        <begin position="631"/>
        <end position="640"/>
    </location>
</feature>
<feature type="region of interest" description="Disordered" evidence="2">
    <location>
        <begin position="23"/>
        <end position="53"/>
    </location>
</feature>
<organism evidence="3 4">
    <name type="scientific">Besnoitia besnoiti</name>
    <name type="common">Apicomplexan protozoan</name>
    <dbReference type="NCBI Taxonomy" id="94643"/>
    <lineage>
        <taxon>Eukaryota</taxon>
        <taxon>Sar</taxon>
        <taxon>Alveolata</taxon>
        <taxon>Apicomplexa</taxon>
        <taxon>Conoidasida</taxon>
        <taxon>Coccidia</taxon>
        <taxon>Eucoccidiorida</taxon>
        <taxon>Eimeriorina</taxon>
        <taxon>Sarcocystidae</taxon>
        <taxon>Besnoitia</taxon>
    </lineage>
</organism>
<feature type="region of interest" description="Disordered" evidence="2">
    <location>
        <begin position="611"/>
        <end position="674"/>
    </location>
</feature>
<feature type="compositionally biased region" description="Pro residues" evidence="2">
    <location>
        <begin position="818"/>
        <end position="831"/>
    </location>
</feature>
<feature type="region of interest" description="Disordered" evidence="2">
    <location>
        <begin position="90"/>
        <end position="160"/>
    </location>
</feature>
<keyword evidence="4" id="KW-1185">Reference proteome</keyword>
<feature type="compositionally biased region" description="Basic and acidic residues" evidence="2">
    <location>
        <begin position="90"/>
        <end position="102"/>
    </location>
</feature>
<evidence type="ECO:0000313" key="4">
    <source>
        <dbReference type="Proteomes" id="UP000224006"/>
    </source>
</evidence>
<feature type="coiled-coil region" evidence="1">
    <location>
        <begin position="258"/>
        <end position="285"/>
    </location>
</feature>
<evidence type="ECO:0000313" key="3">
    <source>
        <dbReference type="EMBL" id="PFH31295.1"/>
    </source>
</evidence>
<evidence type="ECO:0000256" key="1">
    <source>
        <dbReference type="SAM" id="Coils"/>
    </source>
</evidence>
<dbReference type="KEGG" id="bbes:BESB_027300"/>
<feature type="compositionally biased region" description="Basic and acidic residues" evidence="2">
    <location>
        <begin position="365"/>
        <end position="397"/>
    </location>
</feature>
<dbReference type="STRING" id="94643.A0A2A9LZY2"/>
<feature type="compositionally biased region" description="Polar residues" evidence="2">
    <location>
        <begin position="617"/>
        <end position="626"/>
    </location>
</feature>
<accession>A0A2A9LZY2</accession>
<dbReference type="VEuPathDB" id="ToxoDB:BESB_027300"/>
<evidence type="ECO:0000256" key="2">
    <source>
        <dbReference type="SAM" id="MobiDB-lite"/>
    </source>
</evidence>
<feature type="compositionally biased region" description="Basic and acidic residues" evidence="2">
    <location>
        <begin position="904"/>
        <end position="917"/>
    </location>
</feature>
<dbReference type="OrthoDB" id="10421171at2759"/>
<comment type="caution">
    <text evidence="3">The sequence shown here is derived from an EMBL/GenBank/DDBJ whole genome shotgun (WGS) entry which is preliminary data.</text>
</comment>
<reference evidence="3 4" key="1">
    <citation type="submission" date="2017-09" db="EMBL/GenBank/DDBJ databases">
        <title>Genome sequencing of Besnoitia besnoiti strain Bb-Ger1.</title>
        <authorList>
            <person name="Schares G."/>
            <person name="Venepally P."/>
            <person name="Lorenzi H.A."/>
        </authorList>
    </citation>
    <scope>NUCLEOTIDE SEQUENCE [LARGE SCALE GENOMIC DNA]</scope>
    <source>
        <strain evidence="3 4">Bb-Ger1</strain>
    </source>
</reference>
<feature type="compositionally biased region" description="Pro residues" evidence="2">
    <location>
        <begin position="763"/>
        <end position="772"/>
    </location>
</feature>
<feature type="region of interest" description="Disordered" evidence="2">
    <location>
        <begin position="745"/>
        <end position="933"/>
    </location>
</feature>
<protein>
    <submittedName>
        <fullName evidence="3">Uncharacterized protein</fullName>
    </submittedName>
</protein>
<dbReference type="Proteomes" id="UP000224006">
    <property type="component" value="Unassembled WGS sequence"/>
</dbReference>
<dbReference type="RefSeq" id="XP_029215304.1">
    <property type="nucleotide sequence ID" value="XM_029361404.1"/>
</dbReference>
<feature type="compositionally biased region" description="Low complexity" evidence="2">
    <location>
        <begin position="921"/>
        <end position="933"/>
    </location>
</feature>
<sequence length="1066" mass="109935">MAPSLAPLPAEACLEGASPWLSPAASWASSSPLSAAPSPTGPAAPSRLPVAASLSSASVFSSSSVSSADAQPPVNARIVFSLTEDAHVLEETPESHGAREQTAEEGAGGGDARRAQRTAGAERLGCGELRAEGAQGRQGGRAQRREREEAEESQPSASRVLLGRGRELLGADDAGEACGAKRRVAVLCKRLDDGDSDADDAGEAPSDAAHHGVYVEPIAFCRDTASINDIRLLLMRAQTDPVVAQTVVYNLKARESIIEQVMSQLSALLERTMEAERERDALLRKSDYLRANAYLASASPPAPEGDELEEANDGEESSRERGTPLSRASEARQNEEDSPLSTAERAASSGGAAAAGGAAPASSPRSEKNARDAAKEEASERDAADAKDGESAQRGEEGEPSCAAAPPQEKEADLRDEELQASAQTARVSFAEWERTLHTHKEKVERLTQLMQHIQALLSGERLEGGSQAAEDACKIGEDTNAKAVRADILEVLRASCDAHRAALNDLVSAADRIRLKTRGCRAGRNKRLPSSAFGARLGFPSVAAPGACAFPCFSAHVAFPLTASGFSLSPSLCGRPPHPGNGESEESLRGCAAAPDCLAAREGAGVEAFRADSEQPSRTNSSFSAASLKDSAHAGEDARGPQPRACDGEEKETHQSTGQCGGTPAGRDDAGLSPQPQAAFLLEISRFNEQAMRMNRAFHAPAHRRAGGASRRDFRSFAASSCGSFACPVAPPFSASPAFPPTFGGRGASGGLRRFSAASHAPPAPPPPPPSGAASCALVHRAERPLPPTAGASPGSTASAPFLPRPFAPLETAAPQPHIPPPPAFPPPPRSGGASFPRCPPLPQAQAHAGRARASQLAQQPSHRSRADRRALPERPTPVSLRAAGGGARGAGSQAPCAGSAQARRDASACAEERPSGVRLAASSSPAPPASKAAADAAQALLEEDQLLLLLLDSQRCAAGEDASQPASRGERGVFAPASAPLPAVLTSVPCVRMLGAAQQKGCVRDATRETPAPALACFRLGGDARGEGSRFDAFAHAEAAPAAVFGQLAGGGGDASNGFERDAN</sequence>
<keyword evidence="1" id="KW-0175">Coiled coil</keyword>
<feature type="compositionally biased region" description="Low complexity" evidence="2">
    <location>
        <begin position="343"/>
        <end position="364"/>
    </location>
</feature>
<proteinExistence type="predicted"/>
<feature type="region of interest" description="Disordered" evidence="2">
    <location>
        <begin position="297"/>
        <end position="423"/>
    </location>
</feature>
<gene>
    <name evidence="3" type="ORF">BESB_027300</name>
</gene>
<feature type="compositionally biased region" description="Acidic residues" evidence="2">
    <location>
        <begin position="304"/>
        <end position="315"/>
    </location>
</feature>
<dbReference type="EMBL" id="NWUJ01000015">
    <property type="protein sequence ID" value="PFH31295.1"/>
    <property type="molecule type" value="Genomic_DNA"/>
</dbReference>
<name>A0A2A9LZY2_BESBE</name>